<gene>
    <name evidence="4" type="ORF">F0562_007056</name>
</gene>
<sequence length="271" mass="30798">MGRRWSIATSVVYGCTRGARSYVKSEKLFACDKCKSKNSRNDSEETEVAQLLVELPTKTLRMDNPYPSNCPPRHPFRLWTDIPIEERVHVQGIPGGDPALFEGLSSVFTPELWKCTGYVPKKFSFQYREFPSWDEKQEVDAKKEEEIANAIDNSAGVLFSLSKENVLATPVATLVGMKRQTEEGGNERLVPSKDMKKWECEDLDFGHPQNGVKKERSLLRPFVIHSSKHKKEDLRTSKDRSGKKKAMVIDKEGDSKKKPGTCFQISFHTIK</sequence>
<keyword evidence="2" id="KW-0539">Nucleus</keyword>
<feature type="compositionally biased region" description="Basic and acidic residues" evidence="3">
    <location>
        <begin position="230"/>
        <end position="240"/>
    </location>
</feature>
<feature type="region of interest" description="Disordered" evidence="3">
    <location>
        <begin position="226"/>
        <end position="256"/>
    </location>
</feature>
<dbReference type="Proteomes" id="UP000325577">
    <property type="component" value="Linkage Group LG3"/>
</dbReference>
<dbReference type="PROSITE" id="PS51257">
    <property type="entry name" value="PROKAR_LIPOPROTEIN"/>
    <property type="match status" value="1"/>
</dbReference>
<comment type="subcellular location">
    <subcellularLocation>
        <location evidence="1">Nucleus</location>
    </subcellularLocation>
</comment>
<evidence type="ECO:0000313" key="4">
    <source>
        <dbReference type="EMBL" id="KAA8525080.1"/>
    </source>
</evidence>
<dbReference type="GO" id="GO:0005634">
    <property type="term" value="C:nucleus"/>
    <property type="evidence" value="ECO:0007669"/>
    <property type="project" value="UniProtKB-SubCell"/>
</dbReference>
<dbReference type="PANTHER" id="PTHR14571:SF9">
    <property type="entry name" value="HISTONE-LYSINE N-METHYLTRANSFERASE SET-26-RELATED"/>
    <property type="match status" value="1"/>
</dbReference>
<feature type="compositionally biased region" description="Basic and acidic residues" evidence="3">
    <location>
        <begin position="247"/>
        <end position="256"/>
    </location>
</feature>
<evidence type="ECO:0000256" key="1">
    <source>
        <dbReference type="ARBA" id="ARBA00004123"/>
    </source>
</evidence>
<dbReference type="OrthoDB" id="79252at2759"/>
<evidence type="ECO:0000256" key="2">
    <source>
        <dbReference type="ARBA" id="ARBA00023242"/>
    </source>
</evidence>
<dbReference type="AlphaFoldDB" id="A0A5J5A3Q8"/>
<name>A0A5J5A3Q8_9ASTE</name>
<keyword evidence="5" id="KW-1185">Reference proteome</keyword>
<evidence type="ECO:0000313" key="5">
    <source>
        <dbReference type="Proteomes" id="UP000325577"/>
    </source>
</evidence>
<dbReference type="PANTHER" id="PTHR14571">
    <property type="entry name" value="HISTONE-LYSINE N-METHYLTRANSFERASE SET-26-RELATED"/>
    <property type="match status" value="1"/>
</dbReference>
<organism evidence="4 5">
    <name type="scientific">Nyssa sinensis</name>
    <dbReference type="NCBI Taxonomy" id="561372"/>
    <lineage>
        <taxon>Eukaryota</taxon>
        <taxon>Viridiplantae</taxon>
        <taxon>Streptophyta</taxon>
        <taxon>Embryophyta</taxon>
        <taxon>Tracheophyta</taxon>
        <taxon>Spermatophyta</taxon>
        <taxon>Magnoliopsida</taxon>
        <taxon>eudicotyledons</taxon>
        <taxon>Gunneridae</taxon>
        <taxon>Pentapetalae</taxon>
        <taxon>asterids</taxon>
        <taxon>Cornales</taxon>
        <taxon>Nyssaceae</taxon>
        <taxon>Nyssa</taxon>
    </lineage>
</organism>
<reference evidence="4 5" key="1">
    <citation type="submission" date="2019-09" db="EMBL/GenBank/DDBJ databases">
        <title>A chromosome-level genome assembly of the Chinese tupelo Nyssa sinensis.</title>
        <authorList>
            <person name="Yang X."/>
            <person name="Kang M."/>
            <person name="Yang Y."/>
            <person name="Xiong H."/>
            <person name="Wang M."/>
            <person name="Zhang Z."/>
            <person name="Wang Z."/>
            <person name="Wu H."/>
            <person name="Ma T."/>
            <person name="Liu J."/>
            <person name="Xi Z."/>
        </authorList>
    </citation>
    <scope>NUCLEOTIDE SEQUENCE [LARGE SCALE GENOMIC DNA]</scope>
    <source>
        <strain evidence="4">J267</strain>
        <tissue evidence="4">Leaf</tissue>
    </source>
</reference>
<evidence type="ECO:0000256" key="3">
    <source>
        <dbReference type="SAM" id="MobiDB-lite"/>
    </source>
</evidence>
<proteinExistence type="predicted"/>
<dbReference type="EMBL" id="CM018046">
    <property type="protein sequence ID" value="KAA8525080.1"/>
    <property type="molecule type" value="Genomic_DNA"/>
</dbReference>
<protein>
    <submittedName>
        <fullName evidence="4">Uncharacterized protein</fullName>
    </submittedName>
</protein>
<accession>A0A5J5A3Q8</accession>